<name>A0A5S9P2T4_9GAMM</name>
<feature type="compositionally biased region" description="Low complexity" evidence="1">
    <location>
        <begin position="1"/>
        <end position="23"/>
    </location>
</feature>
<dbReference type="Proteomes" id="UP000441399">
    <property type="component" value="Unassembled WGS sequence"/>
</dbReference>
<reference evidence="2 4" key="1">
    <citation type="submission" date="2019-11" db="EMBL/GenBank/DDBJ databases">
        <authorList>
            <person name="Holert J."/>
        </authorList>
    </citation>
    <scope>NUCLEOTIDE SEQUENCE [LARGE SCALE GENOMIC DNA]</scope>
    <source>
        <strain evidence="2">SB11_3</strain>
    </source>
</reference>
<dbReference type="SUPFAM" id="SSF160059">
    <property type="entry name" value="PriA/YqbF domain"/>
    <property type="match status" value="1"/>
</dbReference>
<evidence type="ECO:0000313" key="3">
    <source>
        <dbReference type="EMBL" id="CAA0122858.1"/>
    </source>
</evidence>
<evidence type="ECO:0000313" key="2">
    <source>
        <dbReference type="EMBL" id="CAA0097619.1"/>
    </source>
</evidence>
<evidence type="ECO:0008006" key="5">
    <source>
        <dbReference type="Google" id="ProtNLM"/>
    </source>
</evidence>
<keyword evidence="4" id="KW-1185">Reference proteome</keyword>
<evidence type="ECO:0000313" key="4">
    <source>
        <dbReference type="Proteomes" id="UP000441399"/>
    </source>
</evidence>
<gene>
    <name evidence="3" type="ORF">OPDIPICF_02697</name>
    <name evidence="2" type="ORF">OPDIPICF_04117</name>
</gene>
<feature type="compositionally biased region" description="Polar residues" evidence="1">
    <location>
        <begin position="55"/>
        <end position="74"/>
    </location>
</feature>
<dbReference type="AlphaFoldDB" id="A0A5S9P2T4"/>
<accession>A0A5S9P2T4</accession>
<proteinExistence type="predicted"/>
<feature type="compositionally biased region" description="Low complexity" evidence="1">
    <location>
        <begin position="37"/>
        <end position="54"/>
    </location>
</feature>
<sequence length="117" mass="13000">MATPKQTTAKKAQTQTQAAAKKAPSSEQKTDQITEANTESTTESTTKSTTKNSTDQNTNHQQQPPVRTRTTNRTEGYWRGGQQHGPEWHHWPAGTFAQEQLSKLEADPHIELEAVDS</sequence>
<evidence type="ECO:0000256" key="1">
    <source>
        <dbReference type="SAM" id="MobiDB-lite"/>
    </source>
</evidence>
<feature type="compositionally biased region" description="Polar residues" evidence="1">
    <location>
        <begin position="25"/>
        <end position="36"/>
    </location>
</feature>
<dbReference type="EMBL" id="CACSIO010000045">
    <property type="protein sequence ID" value="CAA0122858.1"/>
    <property type="molecule type" value="Genomic_DNA"/>
</dbReference>
<protein>
    <recommendedName>
        <fullName evidence="5">Mu-like prophage FluMu N-terminal domain-containing protein</fullName>
    </recommendedName>
</protein>
<dbReference type="EMBL" id="CACSIO010000004">
    <property type="protein sequence ID" value="CAA0097619.1"/>
    <property type="molecule type" value="Genomic_DNA"/>
</dbReference>
<organism evidence="2 4">
    <name type="scientific">BD1-7 clade bacterium</name>
    <dbReference type="NCBI Taxonomy" id="2029982"/>
    <lineage>
        <taxon>Bacteria</taxon>
        <taxon>Pseudomonadati</taxon>
        <taxon>Pseudomonadota</taxon>
        <taxon>Gammaproteobacteria</taxon>
        <taxon>Cellvibrionales</taxon>
        <taxon>Spongiibacteraceae</taxon>
        <taxon>BD1-7 clade</taxon>
    </lineage>
</organism>
<feature type="region of interest" description="Disordered" evidence="1">
    <location>
        <begin position="1"/>
        <end position="90"/>
    </location>
</feature>